<protein>
    <submittedName>
        <fullName evidence="2">DUF5020 family protein</fullName>
    </submittedName>
</protein>
<evidence type="ECO:0000313" key="3">
    <source>
        <dbReference type="Proteomes" id="UP001225378"/>
    </source>
</evidence>
<organism evidence="2 3">
    <name type="scientific">Methylomarinum roseum</name>
    <dbReference type="NCBI Taxonomy" id="3067653"/>
    <lineage>
        <taxon>Bacteria</taxon>
        <taxon>Pseudomonadati</taxon>
        <taxon>Pseudomonadota</taxon>
        <taxon>Gammaproteobacteria</taxon>
        <taxon>Methylococcales</taxon>
        <taxon>Methylococcaceae</taxon>
        <taxon>Methylomarinum</taxon>
    </lineage>
</organism>
<name>A0AAU7NR81_9GAMM</name>
<feature type="chain" id="PRO_5043605172" evidence="1">
    <location>
        <begin position="20"/>
        <end position="244"/>
    </location>
</feature>
<dbReference type="KEGG" id="mech:Q9L42_014000"/>
<dbReference type="InterPro" id="IPR036777">
    <property type="entry name" value="Channel_Tsx-like_sf"/>
</dbReference>
<gene>
    <name evidence="2" type="ORF">Q9L42_014000</name>
</gene>
<dbReference type="Gene3D" id="2.40.230.20">
    <property type="entry name" value="Nucleoside-specific channel-forming protein, Tsx-like"/>
    <property type="match status" value="1"/>
</dbReference>
<reference evidence="2 3" key="1">
    <citation type="journal article" date="2024" name="Microbiology">
        <title>Methylomarinum rosea sp. nov., a novel halophilic methanotrophic bacterium from the hypersaline Lake Elton.</title>
        <authorList>
            <person name="Suleimanov R.Z."/>
            <person name="Oshkin I.Y."/>
            <person name="Danilova O.V."/>
            <person name="Suzina N.E."/>
            <person name="Dedysh S.N."/>
        </authorList>
    </citation>
    <scope>NUCLEOTIDE SEQUENCE [LARGE SCALE GENOMIC DNA]</scope>
    <source>
        <strain evidence="2 3">Ch1-1</strain>
    </source>
</reference>
<dbReference type="RefSeq" id="WP_349431270.1">
    <property type="nucleotide sequence ID" value="NZ_CP157743.1"/>
</dbReference>
<evidence type="ECO:0000313" key="2">
    <source>
        <dbReference type="EMBL" id="XBS19467.1"/>
    </source>
</evidence>
<accession>A0AAU7NR81</accession>
<dbReference type="Proteomes" id="UP001225378">
    <property type="component" value="Chromosome"/>
</dbReference>
<keyword evidence="1" id="KW-0732">Signal</keyword>
<evidence type="ECO:0000256" key="1">
    <source>
        <dbReference type="SAM" id="SignalP"/>
    </source>
</evidence>
<keyword evidence="3" id="KW-1185">Reference proteome</keyword>
<dbReference type="Pfam" id="PF16412">
    <property type="entry name" value="DUF5020"/>
    <property type="match status" value="1"/>
</dbReference>
<dbReference type="SUPFAM" id="SSF111364">
    <property type="entry name" value="Tsx-like channel"/>
    <property type="match status" value="1"/>
</dbReference>
<dbReference type="AlphaFoldDB" id="A0AAU7NR81"/>
<dbReference type="EMBL" id="CP157743">
    <property type="protein sequence ID" value="XBS19467.1"/>
    <property type="molecule type" value="Genomic_DNA"/>
</dbReference>
<feature type="signal peptide" evidence="1">
    <location>
        <begin position="1"/>
        <end position="19"/>
    </location>
</feature>
<dbReference type="GO" id="GO:0009279">
    <property type="term" value="C:cell outer membrane"/>
    <property type="evidence" value="ECO:0007669"/>
    <property type="project" value="InterPro"/>
</dbReference>
<sequence>MKLINTALVLSILTSSAHAFDWSSSNIQLLYGGDFELGDRDRTTVTVEHAHGWQYGSNFFFVDMVSRNDIGVEVYAEVYSYISLSKVSGNNIGFGPVNDISLLAGVNISNKPEQDNFKAYLAGVSFDLNNQWFDYLQLDAAVYKDDSVSGKYGLQFTPVWSLPFSIAGIKAKFRGFADFRTGNTNNSGNVHILAQPQMLIDVGDLVGWKSDKFYIGAEYMYWYNKFGLDNVEESTVQGMMIAFF</sequence>
<proteinExistence type="predicted"/>